<evidence type="ECO:0000256" key="1">
    <source>
        <dbReference type="SAM" id="SignalP"/>
    </source>
</evidence>
<keyword evidence="3" id="KW-1185">Reference proteome</keyword>
<feature type="chain" id="PRO_5011568729" evidence="1">
    <location>
        <begin position="20"/>
        <end position="637"/>
    </location>
</feature>
<accession>A0A1G6Z3U7</accession>
<name>A0A1G6Z3U7_9BACT</name>
<proteinExistence type="predicted"/>
<protein>
    <submittedName>
        <fullName evidence="2">Gliding motility-associated C-terminal domain-containing protein</fullName>
    </submittedName>
</protein>
<dbReference type="OrthoDB" id="1490014at2"/>
<dbReference type="InterPro" id="IPR026341">
    <property type="entry name" value="T9SS_type_B"/>
</dbReference>
<keyword evidence="1" id="KW-0732">Signal</keyword>
<feature type="signal peptide" evidence="1">
    <location>
        <begin position="1"/>
        <end position="19"/>
    </location>
</feature>
<dbReference type="STRING" id="659014.SAMN04487996_1039"/>
<gene>
    <name evidence="2" type="ORF">SAMN04487996_1039</name>
</gene>
<dbReference type="Gene3D" id="2.60.40.10">
    <property type="entry name" value="Immunoglobulins"/>
    <property type="match status" value="1"/>
</dbReference>
<dbReference type="NCBIfam" id="TIGR04131">
    <property type="entry name" value="Bac_Flav_CTERM"/>
    <property type="match status" value="1"/>
</dbReference>
<dbReference type="Proteomes" id="UP000198748">
    <property type="component" value="Unassembled WGS sequence"/>
</dbReference>
<dbReference type="AlphaFoldDB" id="A0A1G6Z3U7"/>
<evidence type="ECO:0000313" key="3">
    <source>
        <dbReference type="Proteomes" id="UP000198748"/>
    </source>
</evidence>
<reference evidence="3" key="1">
    <citation type="submission" date="2016-10" db="EMBL/GenBank/DDBJ databases">
        <authorList>
            <person name="Varghese N."/>
            <person name="Submissions S."/>
        </authorList>
    </citation>
    <scope>NUCLEOTIDE SEQUENCE [LARGE SCALE GENOMIC DNA]</scope>
    <source>
        <strain evidence="3">DSM 25329</strain>
    </source>
</reference>
<sequence>MIRLFQVIALLCCCTKAFGLSVMGSHLEWQTVPGSSGQYKVRLTLYLDATSGEREQPQQNIYLFTNDRHWETSGRWQYFGLFYLDRISSRELEQDTLACAGTGPWEDFEGQRHVFVNIYEKTIMLPDLPKVSSDEGFVIAWHGIGPRDGKDSNSPDAAFMWEWVTTFIPPVIKNGAALRNSSPVIGNIETFFMCKGELATIQLPGTDHDGDELKYRLSKPYGVWPEKTISEDVLIVDDMTWGPGYSDQNQMHGSPPLAIDENTGLITVKPSEEGQYFIGISIDEYRNGQKIGSVSFYYTLTVVDCNQQQVWDKNIYKDTTAVQTLALCEGSEATLTSKQSFPDPQPEFQWTKNGKTIWGANSQSITISEAGEYQLLITKINGCPDSFDSETVRVSVGSSGAEMDSIPPICDTALPIALHATPPGGTFAGAGVTGNTFDPKTAGEGAHEIQYVIEGAEACPTFVAKREVIVSETPALDLVDVLYASRDNPIPIGVKDSLNVAYLWTPPDYLNDVTYANPTSTPSTGITYTVTATNAYGCVASRNVQIRIIESILIPDAFTPNKDGINETWELKGIEGYPKCRVTIYNRWGEVIFHSTGYQNAFDGTVAGALQMPGVYAYKIRLTENSPELTGALTLIR</sequence>
<dbReference type="Pfam" id="PF13585">
    <property type="entry name" value="CHU_C"/>
    <property type="match status" value="1"/>
</dbReference>
<dbReference type="InterPro" id="IPR013783">
    <property type="entry name" value="Ig-like_fold"/>
</dbReference>
<organism evidence="2 3">
    <name type="scientific">Dyadobacter soli</name>
    <dbReference type="NCBI Taxonomy" id="659014"/>
    <lineage>
        <taxon>Bacteria</taxon>
        <taxon>Pseudomonadati</taxon>
        <taxon>Bacteroidota</taxon>
        <taxon>Cytophagia</taxon>
        <taxon>Cytophagales</taxon>
        <taxon>Spirosomataceae</taxon>
        <taxon>Dyadobacter</taxon>
    </lineage>
</organism>
<evidence type="ECO:0000313" key="2">
    <source>
        <dbReference type="EMBL" id="SDD97201.1"/>
    </source>
</evidence>
<dbReference type="EMBL" id="FNAN01000003">
    <property type="protein sequence ID" value="SDD97201.1"/>
    <property type="molecule type" value="Genomic_DNA"/>
</dbReference>